<evidence type="ECO:0000313" key="4">
    <source>
        <dbReference type="Proteomes" id="UP001186944"/>
    </source>
</evidence>
<comment type="caution">
    <text evidence="3">The sequence shown here is derived from an EMBL/GenBank/DDBJ whole genome shotgun (WGS) entry which is preliminary data.</text>
</comment>
<evidence type="ECO:0000259" key="2">
    <source>
        <dbReference type="PROSITE" id="PS50878"/>
    </source>
</evidence>
<dbReference type="PROSITE" id="PS50878">
    <property type="entry name" value="RT_POL"/>
    <property type="match status" value="1"/>
</dbReference>
<dbReference type="EMBL" id="VSWD01000013">
    <property type="protein sequence ID" value="KAK3084777.1"/>
    <property type="molecule type" value="Genomic_DNA"/>
</dbReference>
<dbReference type="InterPro" id="IPR000477">
    <property type="entry name" value="RT_dom"/>
</dbReference>
<dbReference type="InterPro" id="IPR043502">
    <property type="entry name" value="DNA/RNA_pol_sf"/>
</dbReference>
<dbReference type="AlphaFoldDB" id="A0AA88XX39"/>
<accession>A0AA88XX39</accession>
<protein>
    <recommendedName>
        <fullName evidence="2">Reverse transcriptase domain-containing protein</fullName>
    </recommendedName>
</protein>
<dbReference type="PRINTS" id="PR01345">
    <property type="entry name" value="CERVTRCPTASE"/>
</dbReference>
<organism evidence="3 4">
    <name type="scientific">Pinctada imbricata</name>
    <name type="common">Atlantic pearl-oyster</name>
    <name type="synonym">Pinctada martensii</name>
    <dbReference type="NCBI Taxonomy" id="66713"/>
    <lineage>
        <taxon>Eukaryota</taxon>
        <taxon>Metazoa</taxon>
        <taxon>Spiralia</taxon>
        <taxon>Lophotrochozoa</taxon>
        <taxon>Mollusca</taxon>
        <taxon>Bivalvia</taxon>
        <taxon>Autobranchia</taxon>
        <taxon>Pteriomorphia</taxon>
        <taxon>Pterioida</taxon>
        <taxon>Pterioidea</taxon>
        <taxon>Pteriidae</taxon>
        <taxon>Pinctada</taxon>
    </lineage>
</organism>
<feature type="compositionally biased region" description="Basic and acidic residues" evidence="1">
    <location>
        <begin position="419"/>
        <end position="430"/>
    </location>
</feature>
<dbReference type="SUPFAM" id="SSF56672">
    <property type="entry name" value="DNA/RNA polymerases"/>
    <property type="match status" value="1"/>
</dbReference>
<reference evidence="3" key="1">
    <citation type="submission" date="2019-08" db="EMBL/GenBank/DDBJ databases">
        <title>The improved chromosome-level genome for the pearl oyster Pinctada fucata martensii using PacBio sequencing and Hi-C.</title>
        <authorList>
            <person name="Zheng Z."/>
        </authorList>
    </citation>
    <scope>NUCLEOTIDE SEQUENCE</scope>
    <source>
        <strain evidence="3">ZZ-2019</strain>
        <tissue evidence="3">Adductor muscle</tissue>
    </source>
</reference>
<evidence type="ECO:0000313" key="3">
    <source>
        <dbReference type="EMBL" id="KAK3084777.1"/>
    </source>
</evidence>
<gene>
    <name evidence="3" type="ORF">FSP39_018740</name>
</gene>
<evidence type="ECO:0000256" key="1">
    <source>
        <dbReference type="SAM" id="MobiDB-lite"/>
    </source>
</evidence>
<dbReference type="CDD" id="cd01650">
    <property type="entry name" value="RT_nLTR_like"/>
    <property type="match status" value="1"/>
</dbReference>
<dbReference type="Pfam" id="PF00078">
    <property type="entry name" value="RVT_1"/>
    <property type="match status" value="1"/>
</dbReference>
<sequence>METNNLFTKHQYGFRKGYSCATQLIGVIDEWTRLLDNRDEIDVIYLDFQKAFDTVPHARLLNKLYAYGIRGKVHAWLKEYLNQRKQRVILNGEKSGWAEVTSGIPQGTVLGPILFLIYINDLPEVVTNAVKLFADDTKLYGKSNNNQDHSSLQQDICNLLDWSDRWQLKFNPQKCKHMHLGGLSLPDAYMMGDVRIEPTTVEKDLGIQIDNKLKFIEHIHLSVKTANQRLGIIRRNFHYLDKESFTTLYKSIVRPHLEYASSAWSTVNKREAALIENTQRRATKLIKDISHLPYTQRMKILGIPSLEYRRIRCDMIQVFKYVKGIDVVDENLLTPSENTRTRGNKYKLAKPHCRLNIRKFSFVPRIVNVWNSLPDHVVDSPNINIFKSRLNTHWKDQNIKFNPSCIVPNAPHQRLSNNTREDLEGRQAIG</sequence>
<feature type="domain" description="Reverse transcriptase" evidence="2">
    <location>
        <begin position="1"/>
        <end position="209"/>
    </location>
</feature>
<dbReference type="PANTHER" id="PTHR33332">
    <property type="entry name" value="REVERSE TRANSCRIPTASE DOMAIN-CONTAINING PROTEIN"/>
    <property type="match status" value="1"/>
</dbReference>
<name>A0AA88XX39_PINIB</name>
<proteinExistence type="predicted"/>
<keyword evidence="4" id="KW-1185">Reference proteome</keyword>
<dbReference type="Proteomes" id="UP001186944">
    <property type="component" value="Unassembled WGS sequence"/>
</dbReference>
<feature type="region of interest" description="Disordered" evidence="1">
    <location>
        <begin position="411"/>
        <end position="430"/>
    </location>
</feature>